<dbReference type="NCBIfam" id="NF008687">
    <property type="entry name" value="PRK11706.1"/>
    <property type="match status" value="1"/>
</dbReference>
<dbReference type="GO" id="GO:0019180">
    <property type="term" value="F:dTDP-4-amino-4,6-dideoxygalactose transaminase activity"/>
    <property type="evidence" value="ECO:0007669"/>
    <property type="project" value="UniProtKB-EC"/>
</dbReference>
<dbReference type="Pfam" id="PF01041">
    <property type="entry name" value="DegT_DnrJ_EryC1"/>
    <property type="match status" value="1"/>
</dbReference>
<dbReference type="GO" id="GO:0030170">
    <property type="term" value="F:pyridoxal phosphate binding"/>
    <property type="evidence" value="ECO:0007669"/>
    <property type="project" value="TreeGrafter"/>
</dbReference>
<dbReference type="PANTHER" id="PTHR30244">
    <property type="entry name" value="TRANSAMINASE"/>
    <property type="match status" value="1"/>
</dbReference>
<evidence type="ECO:0000256" key="4">
    <source>
        <dbReference type="RuleBase" id="RU004508"/>
    </source>
</evidence>
<sequence>MSVPFNKVVLAGREFDYIRQSIDDSIAGNGRFTQLCQASLEQRFAPARVLLTTSCTTALEMSALLTSIGPGDEVIMPSFTFTSTANAFVLRGAVPVFVDIRPDTQNIDEALIEAAITPRTRAICVVHYAGVACEMDATLDIASRHGLAVIEDAAQAIGSTYRGKALGTFGNLAALSFHETKNIVAGEGGALIINDLALAERAEIIWEKGTNRVAFKRGMVDKYTWVDIGSSFLPSDITAAFLYSQLESMDAIIADRRRIWDRYQAGLARLEASGQLQRPVIPPHCEGNGHIYYILLENLDARRHWAKELAAAGVDAFMHYVPLHSSPAGRRLGRTAGPMPVTDATSDRLLRLPLFPGLTDAQVDHVVDALDTIARRT</sequence>
<reference evidence="5 6" key="1">
    <citation type="submission" date="2020-08" db="EMBL/GenBank/DDBJ databases">
        <title>Genomic Encyclopedia of Type Strains, Phase IV (KMG-IV): sequencing the most valuable type-strain genomes for metagenomic binning, comparative biology and taxonomic classification.</title>
        <authorList>
            <person name="Goeker M."/>
        </authorList>
    </citation>
    <scope>NUCLEOTIDE SEQUENCE [LARGE SCALE GENOMIC DNA]</scope>
    <source>
        <strain evidence="5 6">DSM 5895</strain>
    </source>
</reference>
<organism evidence="5 6">
    <name type="scientific">Ancylobacter tetraedralis</name>
    <dbReference type="NCBI Taxonomy" id="217068"/>
    <lineage>
        <taxon>Bacteria</taxon>
        <taxon>Pseudomonadati</taxon>
        <taxon>Pseudomonadota</taxon>
        <taxon>Alphaproteobacteria</taxon>
        <taxon>Hyphomicrobiales</taxon>
        <taxon>Xanthobacteraceae</taxon>
        <taxon>Ancylobacter</taxon>
    </lineage>
</organism>
<dbReference type="Gene3D" id="3.40.640.10">
    <property type="entry name" value="Type I PLP-dependent aspartate aminotransferase-like (Major domain)"/>
    <property type="match status" value="1"/>
</dbReference>
<evidence type="ECO:0000256" key="3">
    <source>
        <dbReference type="PIRSR" id="PIRSR000390-2"/>
    </source>
</evidence>
<dbReference type="EMBL" id="JACICD010000002">
    <property type="protein sequence ID" value="MBB3770787.1"/>
    <property type="molecule type" value="Genomic_DNA"/>
</dbReference>
<keyword evidence="6" id="KW-1185">Reference proteome</keyword>
<dbReference type="CDD" id="cd00616">
    <property type="entry name" value="AHBA_syn"/>
    <property type="match status" value="1"/>
</dbReference>
<dbReference type="FunFam" id="3.40.640.10:FF:000037">
    <property type="entry name" value="dTDP-4-amino-4,6-dideoxygalactose transaminase"/>
    <property type="match status" value="1"/>
</dbReference>
<dbReference type="InterPro" id="IPR015421">
    <property type="entry name" value="PyrdxlP-dep_Trfase_major"/>
</dbReference>
<accession>A0A839Z9G2</accession>
<dbReference type="PANTHER" id="PTHR30244:SF34">
    <property type="entry name" value="DTDP-4-AMINO-4,6-DIDEOXYGALACTOSE TRANSAMINASE"/>
    <property type="match status" value="1"/>
</dbReference>
<dbReference type="RefSeq" id="WP_183188955.1">
    <property type="nucleotide sequence ID" value="NZ_JACICD010000002.1"/>
</dbReference>
<comment type="caution">
    <text evidence="5">The sequence shown here is derived from an EMBL/GenBank/DDBJ whole genome shotgun (WGS) entry which is preliminary data.</text>
</comment>
<dbReference type="GO" id="GO:0000271">
    <property type="term" value="P:polysaccharide biosynthetic process"/>
    <property type="evidence" value="ECO:0007669"/>
    <property type="project" value="TreeGrafter"/>
</dbReference>
<comment type="similarity">
    <text evidence="1 4">Belongs to the DegT/DnrJ/EryC1 family.</text>
</comment>
<dbReference type="NCBIfam" id="TIGR02379">
    <property type="entry name" value="ECA_wecE"/>
    <property type="match status" value="1"/>
</dbReference>
<gene>
    <name evidence="5" type="ORF">FHS55_001382</name>
</gene>
<keyword evidence="3 4" id="KW-0663">Pyridoxal phosphate</keyword>
<dbReference type="PIRSF" id="PIRSF000390">
    <property type="entry name" value="PLP_StrS"/>
    <property type="match status" value="1"/>
</dbReference>
<evidence type="ECO:0000256" key="1">
    <source>
        <dbReference type="ARBA" id="ARBA00037999"/>
    </source>
</evidence>
<evidence type="ECO:0000313" key="6">
    <source>
        <dbReference type="Proteomes" id="UP000533469"/>
    </source>
</evidence>
<evidence type="ECO:0000313" key="5">
    <source>
        <dbReference type="EMBL" id="MBB3770787.1"/>
    </source>
</evidence>
<protein>
    <submittedName>
        <fullName evidence="5">dTDP-4-amino-4,6-dideoxygalactose transaminase</fullName>
        <ecNumber evidence="5">2.6.1.59</ecNumber>
    </submittedName>
</protein>
<dbReference type="InterPro" id="IPR000653">
    <property type="entry name" value="DegT/StrS_aminotransferase"/>
</dbReference>
<dbReference type="InterPro" id="IPR015424">
    <property type="entry name" value="PyrdxlP-dep_Trfase"/>
</dbReference>
<keyword evidence="5" id="KW-0808">Transferase</keyword>
<evidence type="ECO:0000256" key="2">
    <source>
        <dbReference type="PIRSR" id="PIRSR000390-1"/>
    </source>
</evidence>
<dbReference type="SUPFAM" id="SSF53383">
    <property type="entry name" value="PLP-dependent transferases"/>
    <property type="match status" value="1"/>
</dbReference>
<dbReference type="EC" id="2.6.1.59" evidence="5"/>
<feature type="active site" description="Proton acceptor" evidence="2">
    <location>
        <position position="181"/>
    </location>
</feature>
<keyword evidence="5" id="KW-0032">Aminotransferase</keyword>
<dbReference type="Proteomes" id="UP000533469">
    <property type="component" value="Unassembled WGS sequence"/>
</dbReference>
<dbReference type="InterPro" id="IPR012749">
    <property type="entry name" value="WecE-like"/>
</dbReference>
<proteinExistence type="inferred from homology"/>
<feature type="modified residue" description="N6-(pyridoxal phosphate)lysine" evidence="3">
    <location>
        <position position="181"/>
    </location>
</feature>
<dbReference type="AlphaFoldDB" id="A0A839Z9G2"/>
<name>A0A839Z9G2_9HYPH</name>